<dbReference type="GO" id="GO:0003676">
    <property type="term" value="F:nucleic acid binding"/>
    <property type="evidence" value="ECO:0007669"/>
    <property type="project" value="InterPro"/>
</dbReference>
<name>A0A1L7XG32_9HELO</name>
<dbReference type="OrthoDB" id="10637256at2759"/>
<evidence type="ECO:0000256" key="2">
    <source>
        <dbReference type="SAM" id="MobiDB-lite"/>
    </source>
</evidence>
<organism evidence="3 4">
    <name type="scientific">Phialocephala subalpina</name>
    <dbReference type="NCBI Taxonomy" id="576137"/>
    <lineage>
        <taxon>Eukaryota</taxon>
        <taxon>Fungi</taxon>
        <taxon>Dikarya</taxon>
        <taxon>Ascomycota</taxon>
        <taxon>Pezizomycotina</taxon>
        <taxon>Leotiomycetes</taxon>
        <taxon>Helotiales</taxon>
        <taxon>Mollisiaceae</taxon>
        <taxon>Phialocephala</taxon>
        <taxon>Phialocephala fortinii species complex</taxon>
    </lineage>
</organism>
<dbReference type="InterPro" id="IPR035979">
    <property type="entry name" value="RBD_domain_sf"/>
</dbReference>
<keyword evidence="1" id="KW-0175">Coiled coil</keyword>
<gene>
    <name evidence="3" type="ORF">PAC_13906</name>
</gene>
<evidence type="ECO:0000256" key="1">
    <source>
        <dbReference type="SAM" id="Coils"/>
    </source>
</evidence>
<protein>
    <submittedName>
        <fullName evidence="3">Uncharacterized protein</fullName>
    </submittedName>
</protein>
<feature type="compositionally biased region" description="Pro residues" evidence="2">
    <location>
        <begin position="61"/>
        <end position="89"/>
    </location>
</feature>
<dbReference type="AlphaFoldDB" id="A0A1L7XG32"/>
<feature type="compositionally biased region" description="Basic and acidic residues" evidence="2">
    <location>
        <begin position="451"/>
        <end position="461"/>
    </location>
</feature>
<proteinExistence type="predicted"/>
<accession>A0A1L7XG32</accession>
<feature type="region of interest" description="Disordered" evidence="2">
    <location>
        <begin position="57"/>
        <end position="110"/>
    </location>
</feature>
<dbReference type="EMBL" id="FJOG01000025">
    <property type="protein sequence ID" value="CZR64009.1"/>
    <property type="molecule type" value="Genomic_DNA"/>
</dbReference>
<dbReference type="Proteomes" id="UP000184330">
    <property type="component" value="Unassembled WGS sequence"/>
</dbReference>
<dbReference type="SUPFAM" id="SSF54928">
    <property type="entry name" value="RNA-binding domain, RBD"/>
    <property type="match status" value="1"/>
</dbReference>
<sequence length="476" mass="55923">MMSFGYLRVKGQHRLFVEAETRFCLFRPHDGYLDFNLNRSQQRQLQLPNFKRKLSEFMRHLPPPPPSRATLSIPPPPPPPSPPPPPPDANFPDAMGDQDYEDYEEKYPEPAPQFPSRRLRIWGFDKPKGERRKELMKRFCKYEGYITAHITTVKDPSMYQDFGVIVFDDPGYAMLAMWRYNYERPDDSEYLEYAFGSQQLEKLENPSSYRRHYPGVDLFLHLIANDTIEHRLEDLEDRMNIREDEVKRRLARSYLQMWDEAWEENGCESEYKMPGRILKKIFKAIDRNMGDIEDFREDFSAIQDLRPSEEDTTKKRRNRTIYLTAIANLYENLLHLSFLGNAMPELYPPLTDELQKCCDQLRPIRNSIVHILGSFLGPYKGCHDILDLMDDFDWLSDKYEAFVGPVFDGTRRVQQDLGKTKKQFRDSWRAEMEARMDRVRELEEGEILIEEHDTGSVEDGKNSGSVAMVVDNADDV</sequence>
<feature type="region of interest" description="Disordered" evidence="2">
    <location>
        <begin position="451"/>
        <end position="476"/>
    </location>
</feature>
<evidence type="ECO:0000313" key="3">
    <source>
        <dbReference type="EMBL" id="CZR64009.1"/>
    </source>
</evidence>
<feature type="coiled-coil region" evidence="1">
    <location>
        <begin position="225"/>
        <end position="252"/>
    </location>
</feature>
<evidence type="ECO:0000313" key="4">
    <source>
        <dbReference type="Proteomes" id="UP000184330"/>
    </source>
</evidence>
<keyword evidence="4" id="KW-1185">Reference proteome</keyword>
<dbReference type="SUPFAM" id="SSF101447">
    <property type="entry name" value="Formin homology 2 domain (FH2 domain)"/>
    <property type="match status" value="1"/>
</dbReference>
<reference evidence="3 4" key="1">
    <citation type="submission" date="2016-03" db="EMBL/GenBank/DDBJ databases">
        <authorList>
            <person name="Ploux O."/>
        </authorList>
    </citation>
    <scope>NUCLEOTIDE SEQUENCE [LARGE SCALE GENOMIC DNA]</scope>
    <source>
        <strain evidence="3 4">UAMH 11012</strain>
    </source>
</reference>